<comment type="catalytic activity">
    <reaction evidence="13">
        <text>a (3S)-3-hydroxyacyl-CoA + NAD(+) = a 3-oxoacyl-CoA + NADH + H(+)</text>
        <dbReference type="Rhea" id="RHEA:22432"/>
        <dbReference type="ChEBI" id="CHEBI:15378"/>
        <dbReference type="ChEBI" id="CHEBI:57318"/>
        <dbReference type="ChEBI" id="CHEBI:57540"/>
        <dbReference type="ChEBI" id="CHEBI:57945"/>
        <dbReference type="ChEBI" id="CHEBI:90726"/>
        <dbReference type="EC" id="1.1.1.35"/>
    </reaction>
</comment>
<evidence type="ECO:0000256" key="5">
    <source>
        <dbReference type="ARBA" id="ARBA00022963"/>
    </source>
</evidence>
<dbReference type="SUPFAM" id="SSF48179">
    <property type="entry name" value="6-phosphogluconate dehydrogenase C-terminal domain-like"/>
    <property type="match status" value="2"/>
</dbReference>
<evidence type="ECO:0000259" key="16">
    <source>
        <dbReference type="Pfam" id="PF02737"/>
    </source>
</evidence>
<dbReference type="InterPro" id="IPR006176">
    <property type="entry name" value="3-OHacyl-CoA_DH_NAD-bd"/>
</dbReference>
<comment type="caution">
    <text evidence="17">The sequence shown here is derived from an EMBL/GenBank/DDBJ whole genome shotgun (WGS) entry which is preliminary data.</text>
</comment>
<reference evidence="17 18" key="1">
    <citation type="submission" date="2019-09" db="EMBL/GenBank/DDBJ databases">
        <title>NBRP : Genome information of microbial organism related human and environment.</title>
        <authorList>
            <person name="Hattori M."/>
            <person name="Oshima K."/>
            <person name="Inaba H."/>
            <person name="Suda W."/>
            <person name="Sakamoto M."/>
            <person name="Iino T."/>
            <person name="Kitahara M."/>
            <person name="Oshida Y."/>
            <person name="Iida T."/>
            <person name="Kudo T."/>
            <person name="Itoh T."/>
            <person name="Ohkuma M."/>
        </authorList>
    </citation>
    <scope>NUCLEOTIDE SEQUENCE [LARGE SCALE GENOMIC DNA]</scope>
    <source>
        <strain evidence="17 18">Hi-2</strain>
    </source>
</reference>
<dbReference type="SUPFAM" id="SSF52096">
    <property type="entry name" value="ClpP/crotonase"/>
    <property type="match status" value="1"/>
</dbReference>
<dbReference type="EMBL" id="BKCL01000005">
    <property type="protein sequence ID" value="GEQ98315.1"/>
    <property type="molecule type" value="Genomic_DNA"/>
</dbReference>
<evidence type="ECO:0000256" key="12">
    <source>
        <dbReference type="ARBA" id="ARBA00023268"/>
    </source>
</evidence>
<dbReference type="Proteomes" id="UP000322084">
    <property type="component" value="Unassembled WGS sequence"/>
</dbReference>
<dbReference type="Gene3D" id="1.10.1040.50">
    <property type="match status" value="1"/>
</dbReference>
<proteinExistence type="inferred from homology"/>
<dbReference type="InterPro" id="IPR036291">
    <property type="entry name" value="NAD(P)-bd_dom_sf"/>
</dbReference>
<keyword evidence="7" id="KW-0520">NAD</keyword>
<dbReference type="GO" id="GO:0070403">
    <property type="term" value="F:NAD+ binding"/>
    <property type="evidence" value="ECO:0007669"/>
    <property type="project" value="InterPro"/>
</dbReference>
<dbReference type="PROSITE" id="PS00166">
    <property type="entry name" value="ENOYL_COA_HYDRATASE"/>
    <property type="match status" value="1"/>
</dbReference>
<evidence type="ECO:0000259" key="15">
    <source>
        <dbReference type="Pfam" id="PF00725"/>
    </source>
</evidence>
<keyword evidence="9" id="KW-0576">Peroxisome</keyword>
<evidence type="ECO:0000256" key="14">
    <source>
        <dbReference type="RuleBase" id="RU003707"/>
    </source>
</evidence>
<feature type="domain" description="3-hydroxyacyl-CoA dehydrogenase C-terminal" evidence="15">
    <location>
        <begin position="607"/>
        <end position="693"/>
    </location>
</feature>
<dbReference type="FunFam" id="3.40.50.720:FF:000009">
    <property type="entry name" value="Fatty oxidation complex, alpha subunit"/>
    <property type="match status" value="1"/>
</dbReference>
<evidence type="ECO:0000256" key="2">
    <source>
        <dbReference type="ARBA" id="ARBA00005005"/>
    </source>
</evidence>
<dbReference type="Pfam" id="PF00378">
    <property type="entry name" value="ECH_1"/>
    <property type="match status" value="1"/>
</dbReference>
<evidence type="ECO:0000256" key="3">
    <source>
        <dbReference type="ARBA" id="ARBA00008750"/>
    </source>
</evidence>
<dbReference type="InterPro" id="IPR006108">
    <property type="entry name" value="3HC_DH_C"/>
</dbReference>
<comment type="similarity">
    <text evidence="14">Belongs to the enoyl-CoA hydratase/isomerase family.</text>
</comment>
<evidence type="ECO:0000256" key="11">
    <source>
        <dbReference type="ARBA" id="ARBA00023239"/>
    </source>
</evidence>
<evidence type="ECO:0000256" key="1">
    <source>
        <dbReference type="ARBA" id="ARBA00004275"/>
    </source>
</evidence>
<dbReference type="Gene3D" id="3.40.50.720">
    <property type="entry name" value="NAD(P)-binding Rossmann-like Domain"/>
    <property type="match status" value="1"/>
</dbReference>
<dbReference type="InterPro" id="IPR001753">
    <property type="entry name" value="Enoyl-CoA_hydra/iso"/>
</dbReference>
<dbReference type="FunFam" id="1.10.1040.50:FF:000006">
    <property type="entry name" value="Peroxisomal bifunctional enzyme"/>
    <property type="match status" value="1"/>
</dbReference>
<keyword evidence="4" id="KW-0276">Fatty acid metabolism</keyword>
<dbReference type="AlphaFoldDB" id="A0A5A7MTJ2"/>
<evidence type="ECO:0000256" key="4">
    <source>
        <dbReference type="ARBA" id="ARBA00022832"/>
    </source>
</evidence>
<name>A0A5A7MTJ2_9PROT</name>
<evidence type="ECO:0000256" key="9">
    <source>
        <dbReference type="ARBA" id="ARBA00023140"/>
    </source>
</evidence>
<comment type="similarity">
    <text evidence="3">In the N-terminal section; belongs to the enoyl-CoA hydratase/isomerase family.</text>
</comment>
<dbReference type="Pfam" id="PF00725">
    <property type="entry name" value="3HCDH"/>
    <property type="match status" value="2"/>
</dbReference>
<gene>
    <name evidence="17" type="ORF">JCM17844_19520</name>
</gene>
<evidence type="ECO:0000256" key="13">
    <source>
        <dbReference type="ARBA" id="ARBA00049556"/>
    </source>
</evidence>
<dbReference type="SUPFAM" id="SSF51735">
    <property type="entry name" value="NAD(P)-binding Rossmann-fold domains"/>
    <property type="match status" value="1"/>
</dbReference>
<dbReference type="Gene3D" id="3.90.226.10">
    <property type="entry name" value="2-enoyl-CoA Hydratase, Chain A, domain 1"/>
    <property type="match status" value="1"/>
</dbReference>
<dbReference type="UniPathway" id="UPA00659"/>
<evidence type="ECO:0000256" key="10">
    <source>
        <dbReference type="ARBA" id="ARBA00023235"/>
    </source>
</evidence>
<sequence>MSTVSLHKQGRIGVIAVDHPPVNAISQAVREGIITQINAANADGHIAAIVLIAKGRTFMAGADITEFGKAPKSPGFPQVINALEQSHKPVIAAIHGTALGGGLELALACHFRIAHEGAKLGLPEVTLGIIPGAQGTQRLPRLVGLPLALEMIVSGKPITAPKAHQAGLVDDLVKGDADALPRAAIAYADKIITDGTAPRRLSQMEVPQNGSEADLLAKARADATRKMRGVLAPQKAIDALEAALTLPFEDGAAKERAILGACMASPQSKALQHAFFAERKAARLPKHAQNATPRPFNQIGIIGGGTMGCGIALACLGAGLYVTMIERDADALKRAQNSIHKSLDENLARGRIDKAAHTTQGALFSITTDMAALSEADIIIEAVFEKMEVKKSIFRDLDKVAKKGAILTTNTSYLNVDDIASVTGRPADILGLHFFSPANIMKLLEVVEAKKTAPDVLATAMVLAKKIRKIAVIARVCHGFIGNRMLEGYLREAGLLMLEGATPQQIDKAIRDFGYPMGPLQMIDMAGMDIGYMLRKQFPASRFDPNAYRVMNRLVEMDRKGQKTGAGIYRYEAGNRTPLPDPAIDKITEEEAQKAGITRRTISDEEIVDRCILSLVNEGARLLEDRIAMRASDIDVTYLYGYGFPRWRGGPMFYASQRGLDKICDRIKQFGETVGTRWWTPAPLLQKLAQEGKTFTDFDAE</sequence>
<dbReference type="Pfam" id="PF02737">
    <property type="entry name" value="3HCDH_N"/>
    <property type="match status" value="1"/>
</dbReference>
<evidence type="ECO:0000256" key="6">
    <source>
        <dbReference type="ARBA" id="ARBA00023002"/>
    </source>
</evidence>
<keyword evidence="8" id="KW-0443">Lipid metabolism</keyword>
<feature type="domain" description="3-hydroxyacyl-CoA dehydrogenase C-terminal" evidence="15">
    <location>
        <begin position="479"/>
        <end position="571"/>
    </location>
</feature>
<dbReference type="GO" id="GO:0003857">
    <property type="term" value="F:(3S)-3-hydroxyacyl-CoA dehydrogenase (NAD+) activity"/>
    <property type="evidence" value="ECO:0007669"/>
    <property type="project" value="UniProtKB-EC"/>
</dbReference>
<dbReference type="GO" id="GO:0004300">
    <property type="term" value="F:enoyl-CoA hydratase activity"/>
    <property type="evidence" value="ECO:0007669"/>
    <property type="project" value="UniProtKB-ARBA"/>
</dbReference>
<evidence type="ECO:0000313" key="18">
    <source>
        <dbReference type="Proteomes" id="UP000322084"/>
    </source>
</evidence>
<keyword evidence="11" id="KW-0456">Lyase</keyword>
<dbReference type="PANTHER" id="PTHR23309">
    <property type="entry name" value="3-HYDROXYACYL-COA DEHYROGENASE"/>
    <property type="match status" value="1"/>
</dbReference>
<keyword evidence="6" id="KW-0560">Oxidoreductase</keyword>
<evidence type="ECO:0000256" key="7">
    <source>
        <dbReference type="ARBA" id="ARBA00023027"/>
    </source>
</evidence>
<feature type="domain" description="3-hydroxyacyl-CoA dehydrogenase NAD binding" evidence="16">
    <location>
        <begin position="298"/>
        <end position="474"/>
    </location>
</feature>
<dbReference type="GO" id="GO:0006635">
    <property type="term" value="P:fatty acid beta-oxidation"/>
    <property type="evidence" value="ECO:0007669"/>
    <property type="project" value="UniProtKB-UniPathway"/>
</dbReference>
<protein>
    <submittedName>
        <fullName evidence="17">3-hydroxyacyl-CoA dehydrogenase</fullName>
    </submittedName>
</protein>
<evidence type="ECO:0000256" key="8">
    <source>
        <dbReference type="ARBA" id="ARBA00023098"/>
    </source>
</evidence>
<dbReference type="CDD" id="cd06558">
    <property type="entry name" value="crotonase-like"/>
    <property type="match status" value="1"/>
</dbReference>
<accession>A0A5A7MTJ2</accession>
<keyword evidence="12" id="KW-0511">Multifunctional enzyme</keyword>
<evidence type="ECO:0000313" key="17">
    <source>
        <dbReference type="EMBL" id="GEQ98315.1"/>
    </source>
</evidence>
<dbReference type="InterPro" id="IPR018376">
    <property type="entry name" value="Enoyl-CoA_hyd/isom_CS"/>
</dbReference>
<dbReference type="InterPro" id="IPR029045">
    <property type="entry name" value="ClpP/crotonase-like_dom_sf"/>
</dbReference>
<comment type="pathway">
    <text evidence="2">Lipid metabolism; fatty acid beta-oxidation.</text>
</comment>
<dbReference type="InterPro" id="IPR008927">
    <property type="entry name" value="6-PGluconate_DH-like_C_sf"/>
</dbReference>
<keyword evidence="5" id="KW-0442">Lipid degradation</keyword>
<comment type="subcellular location">
    <subcellularLocation>
        <location evidence="1">Peroxisome</location>
    </subcellularLocation>
</comment>
<dbReference type="GO" id="GO:0016853">
    <property type="term" value="F:isomerase activity"/>
    <property type="evidence" value="ECO:0007669"/>
    <property type="project" value="UniProtKB-KW"/>
</dbReference>
<keyword evidence="10" id="KW-0413">Isomerase</keyword>
<organism evidence="17 18">
    <name type="scientific">Iodidimonas gelatinilytica</name>
    <dbReference type="NCBI Taxonomy" id="1236966"/>
    <lineage>
        <taxon>Bacteria</taxon>
        <taxon>Pseudomonadati</taxon>
        <taxon>Pseudomonadota</taxon>
        <taxon>Alphaproteobacteria</taxon>
        <taxon>Iodidimonadales</taxon>
        <taxon>Iodidimonadaceae</taxon>
        <taxon>Iodidimonas</taxon>
    </lineage>
</organism>
<dbReference type="RefSeq" id="WP_150000634.1">
    <property type="nucleotide sequence ID" value="NZ_BKCL01000005.1"/>
</dbReference>